<name>Q9JMV1_9GAMM</name>
<organism evidence="19">
    <name type="scientific">Buchnera aphidicola</name>
    <dbReference type="NCBI Taxonomy" id="9"/>
    <lineage>
        <taxon>Bacteria</taxon>
        <taxon>Pseudomonadati</taxon>
        <taxon>Pseudomonadota</taxon>
        <taxon>Gammaproteobacteria</taxon>
        <taxon>Enterobacterales</taxon>
        <taxon>Erwiniaceae</taxon>
        <taxon>Buchnera</taxon>
    </lineage>
</organism>
<comment type="function">
    <text evidence="12">Part of a heterotetrameric complex that catalyzes the two-step biosynthesis of anthranilate, an intermediate in the biosynthesis of L-tryptophan. In the first step, the glutamine-binding beta subunit (TrpG) of anthranilate synthase (AS) provides the glutamine amidotransferase activity which generates ammonia as a substrate that, along with chorismate, is used in the second step, catalyzed by the large alpha subunit of AS (TrpE) to produce anthranilate. In the absence of TrpG, TrpE can synthesize anthranilate directly from chorismate and high concentrations of ammonia.</text>
</comment>
<feature type="binding site" evidence="15">
    <location>
        <begin position="331"/>
        <end position="332"/>
    </location>
    <ligand>
        <name>chorismate</name>
        <dbReference type="ChEBI" id="CHEBI:29748"/>
    </ligand>
</feature>
<dbReference type="Pfam" id="PF04715">
    <property type="entry name" value="Anth_synt_I_N"/>
    <property type="match status" value="1"/>
</dbReference>
<evidence type="ECO:0000256" key="9">
    <source>
        <dbReference type="ARBA" id="ARBA00022842"/>
    </source>
</evidence>
<feature type="binding site" evidence="15">
    <location>
        <position position="452"/>
    </location>
    <ligand>
        <name>chorismate</name>
        <dbReference type="ChEBI" id="CHEBI:29748"/>
    </ligand>
</feature>
<evidence type="ECO:0000256" key="7">
    <source>
        <dbReference type="ARBA" id="ARBA00022723"/>
    </source>
</evidence>
<evidence type="ECO:0000256" key="1">
    <source>
        <dbReference type="ARBA" id="ARBA00004873"/>
    </source>
</evidence>
<evidence type="ECO:0000259" key="18">
    <source>
        <dbReference type="Pfam" id="PF04715"/>
    </source>
</evidence>
<dbReference type="NCBIfam" id="TIGR00565">
    <property type="entry name" value="trpE_proteo"/>
    <property type="match status" value="1"/>
</dbReference>
<dbReference type="UniPathway" id="UPA00035">
    <property type="reaction ID" value="UER00040"/>
</dbReference>
<dbReference type="PIRSF" id="PIRSF001373">
    <property type="entry name" value="TrpE"/>
    <property type="match status" value="1"/>
</dbReference>
<dbReference type="NCBIfam" id="NF010079">
    <property type="entry name" value="PRK13564.1"/>
    <property type="match status" value="1"/>
</dbReference>
<evidence type="ECO:0000256" key="4">
    <source>
        <dbReference type="ARBA" id="ARBA00012266"/>
    </source>
</evidence>
<feature type="binding site" evidence="15">
    <location>
        <position position="472"/>
    </location>
    <ligand>
        <name>chorismate</name>
        <dbReference type="ChEBI" id="CHEBI:29748"/>
    </ligand>
</feature>
<dbReference type="GO" id="GO:0004049">
    <property type="term" value="F:anthranilate synthase activity"/>
    <property type="evidence" value="ECO:0007669"/>
    <property type="project" value="UniProtKB-EC"/>
</dbReference>
<dbReference type="PRINTS" id="PR00095">
    <property type="entry name" value="ANTSNTHASEI"/>
</dbReference>
<dbReference type="InterPro" id="IPR019999">
    <property type="entry name" value="Anth_synth_I-like"/>
</dbReference>
<dbReference type="InterPro" id="IPR006805">
    <property type="entry name" value="Anth_synth_I_N"/>
</dbReference>
<evidence type="ECO:0000256" key="6">
    <source>
        <dbReference type="ARBA" id="ARBA00022605"/>
    </source>
</evidence>
<evidence type="ECO:0000259" key="17">
    <source>
        <dbReference type="Pfam" id="PF00425"/>
    </source>
</evidence>
<dbReference type="InterPro" id="IPR005257">
    <property type="entry name" value="Anth_synth_I_TrpE"/>
</dbReference>
<dbReference type="PANTHER" id="PTHR11236:SF49">
    <property type="entry name" value="ANTHRANILATE SYNTHASE COMPONENT 1"/>
    <property type="match status" value="1"/>
</dbReference>
<dbReference type="Pfam" id="PF00425">
    <property type="entry name" value="Chorismate_bind"/>
    <property type="match status" value="1"/>
</dbReference>
<comment type="catalytic activity">
    <reaction evidence="13 14">
        <text>chorismate + L-glutamine = anthranilate + pyruvate + L-glutamate + H(+)</text>
        <dbReference type="Rhea" id="RHEA:21732"/>
        <dbReference type="ChEBI" id="CHEBI:15361"/>
        <dbReference type="ChEBI" id="CHEBI:15378"/>
        <dbReference type="ChEBI" id="CHEBI:16567"/>
        <dbReference type="ChEBI" id="CHEBI:29748"/>
        <dbReference type="ChEBI" id="CHEBI:29985"/>
        <dbReference type="ChEBI" id="CHEBI:58359"/>
        <dbReference type="EC" id="4.1.3.27"/>
    </reaction>
</comment>
<feature type="binding site" evidence="15">
    <location>
        <begin position="486"/>
        <end position="488"/>
    </location>
    <ligand>
        <name>chorismate</name>
        <dbReference type="ChEBI" id="CHEBI:29748"/>
    </ligand>
</feature>
<dbReference type="EMBL" id="L81122">
    <property type="protein sequence ID" value="AAF82314.1"/>
    <property type="molecule type" value="Genomic_DNA"/>
</dbReference>
<comment type="pathway">
    <text evidence="1 14">Amino-acid biosynthesis; L-tryptophan biosynthesis; L-tryptophan from chorismate: step 1/5.</text>
</comment>
<comment type="subunit">
    <text evidence="3">Heterotetramer consisting of two non-identical subunits: a beta subunit (TrpG) and a large alpha subunit (TrpE).</text>
</comment>
<feature type="binding site" evidence="16">
    <location>
        <position position="364"/>
    </location>
    <ligand>
        <name>Mg(2+)</name>
        <dbReference type="ChEBI" id="CHEBI:18420"/>
    </ligand>
</feature>
<protein>
    <recommendedName>
        <fullName evidence="5 14">Anthranilate synthase component 1</fullName>
        <ecNumber evidence="4 14">4.1.3.27</ecNumber>
    </recommendedName>
</protein>
<dbReference type="GO" id="GO:0046872">
    <property type="term" value="F:metal ion binding"/>
    <property type="evidence" value="ECO:0007669"/>
    <property type="project" value="UniProtKB-KW"/>
</dbReference>
<evidence type="ECO:0000256" key="8">
    <source>
        <dbReference type="ARBA" id="ARBA00022822"/>
    </source>
</evidence>
<reference evidence="19" key="1">
    <citation type="journal article" date="1997" name="Mol. Phylogenet. Evol.">
        <title>Evolution of the tryptophan biosynthetic pathway in Buchnera (aphid endosymbionts): studies of plasmid-associated trpEG within the genus Uroleucon.</title>
        <authorList>
            <person name="Rouhbakhsh D."/>
            <person name="Clark M.A."/>
            <person name="Baumann L."/>
            <person name="Moran N.A."/>
            <person name="Baumann P."/>
        </authorList>
    </citation>
    <scope>NUCLEOTIDE SEQUENCE</scope>
</reference>
<evidence type="ECO:0000256" key="16">
    <source>
        <dbReference type="PIRSR" id="PIRSR001373-2"/>
    </source>
</evidence>
<evidence type="ECO:0000256" key="14">
    <source>
        <dbReference type="PIRNR" id="PIRNR001373"/>
    </source>
</evidence>
<comment type="cofactor">
    <cofactor evidence="16">
        <name>Mg(2+)</name>
        <dbReference type="ChEBI" id="CHEBI:18420"/>
    </cofactor>
    <text evidence="16">Binds 1 Mg(2+) ion per subunit.</text>
</comment>
<dbReference type="SUPFAM" id="SSF56322">
    <property type="entry name" value="ADC synthase"/>
    <property type="match status" value="1"/>
</dbReference>
<evidence type="ECO:0000256" key="11">
    <source>
        <dbReference type="ARBA" id="ARBA00023239"/>
    </source>
</evidence>
<dbReference type="InterPro" id="IPR005801">
    <property type="entry name" value="ADC_synthase"/>
</dbReference>
<dbReference type="GO" id="GO:0000162">
    <property type="term" value="P:L-tryptophan biosynthetic process"/>
    <property type="evidence" value="ECO:0007669"/>
    <property type="project" value="UniProtKB-UniPathway"/>
</dbReference>
<dbReference type="InterPro" id="IPR015890">
    <property type="entry name" value="Chorismate_C"/>
</dbReference>
<keyword evidence="9 16" id="KW-0460">Magnesium</keyword>
<evidence type="ECO:0000256" key="13">
    <source>
        <dbReference type="ARBA" id="ARBA00047683"/>
    </source>
</evidence>
<feature type="binding site" evidence="15">
    <location>
        <begin position="294"/>
        <end position="296"/>
    </location>
    <ligand>
        <name>L-tryptophan</name>
        <dbReference type="ChEBI" id="CHEBI:57912"/>
    </ligand>
</feature>
<dbReference type="EC" id="4.1.3.27" evidence="4 14"/>
<proteinExistence type="inferred from homology"/>
<keyword evidence="11 14" id="KW-0456">Lyase</keyword>
<keyword evidence="8 14" id="KW-0822">Tryptophan biosynthesis</keyword>
<gene>
    <name evidence="19" type="primary">trpE</name>
</gene>
<evidence type="ECO:0000313" key="19">
    <source>
        <dbReference type="EMBL" id="AAF82314.1"/>
    </source>
</evidence>
<accession>Q9JMV1</accession>
<evidence type="ECO:0000256" key="10">
    <source>
        <dbReference type="ARBA" id="ARBA00023141"/>
    </source>
</evidence>
<evidence type="ECO:0000256" key="3">
    <source>
        <dbReference type="ARBA" id="ARBA00011575"/>
    </source>
</evidence>
<evidence type="ECO:0000256" key="12">
    <source>
        <dbReference type="ARBA" id="ARBA00025634"/>
    </source>
</evidence>
<evidence type="ECO:0000256" key="2">
    <source>
        <dbReference type="ARBA" id="ARBA00009562"/>
    </source>
</evidence>
<feature type="domain" description="Anthranilate synthase component I N-terminal" evidence="18">
    <location>
        <begin position="24"/>
        <end position="193"/>
    </location>
</feature>
<keyword evidence="10 14" id="KW-0057">Aromatic amino acid biosynthesis</keyword>
<evidence type="ECO:0000256" key="15">
    <source>
        <dbReference type="PIRSR" id="PIRSR001373-1"/>
    </source>
</evidence>
<dbReference type="PANTHER" id="PTHR11236">
    <property type="entry name" value="AMINOBENZOATE/ANTHRANILATE SYNTHASE"/>
    <property type="match status" value="1"/>
</dbReference>
<sequence length="519" mass="59080">MQNDRHEVDIYQKKVCYHSDPTIIFHHLCGSRSATLLLETAEINKKHNLESIMIIDSAIRISAQKNSVQITALSLNGAAILAALKHRLHKKVTMFEDSNKKIHLIFPLLNKNIDEDKKILALSIFDCFRFIINAFKNTEKISKGMFFGGLFSYDLIENFEVLPLLQRKQQCPDLCFYLSETLLVWDHQTQTCLIQNSLFTRDSNERDRVKERSKTIQHKLTQQLHSIPQHQAHTQEALLTSNMTDAQYLSMIKQLQIFIQKGDIFQVVPSRKFFLPCRYALSAYQELKKSNPSPYMFFMQDQAFILFGRSPESSLKYDEKNRQIELYPIAGTRSRGKNKNGSINYDLDSRIELEMRTNQKELSEHLMLVDLARNDLARICEPGSRYVSELLKVDKYSHVMHLVSKVIGTLKSNLDVLHAYAACMNMGTLTGAPKVRAMQLIAKYEKETRGSYGGAIGYLTDAGNLDTCITIRSAYVEQNIATVQAGAGVVLNSIAKEEVQESINKATAVINAIKTAHYI</sequence>
<dbReference type="Gene3D" id="3.60.120.10">
    <property type="entry name" value="Anthranilate synthase"/>
    <property type="match status" value="1"/>
</dbReference>
<feature type="binding site" evidence="16">
    <location>
        <position position="501"/>
    </location>
    <ligand>
        <name>Mg(2+)</name>
        <dbReference type="ChEBI" id="CHEBI:18420"/>
    </ligand>
</feature>
<dbReference type="AlphaFoldDB" id="Q9JMV1"/>
<comment type="similarity">
    <text evidence="2 14">Belongs to the anthranilate synthase component I family.</text>
</comment>
<keyword evidence="7 16" id="KW-0479">Metal-binding</keyword>
<keyword evidence="6 14" id="KW-0028">Amino-acid biosynthesis</keyword>
<evidence type="ECO:0000256" key="5">
    <source>
        <dbReference type="ARBA" id="ARBA00020653"/>
    </source>
</evidence>
<feature type="domain" description="Chorismate-utilising enzyme C-terminal" evidence="17">
    <location>
        <begin position="246"/>
        <end position="505"/>
    </location>
</feature>